<organism evidence="1 2">
    <name type="scientific">Nocardiopsis algeriensis</name>
    <dbReference type="NCBI Taxonomy" id="1478215"/>
    <lineage>
        <taxon>Bacteria</taxon>
        <taxon>Bacillati</taxon>
        <taxon>Actinomycetota</taxon>
        <taxon>Actinomycetes</taxon>
        <taxon>Streptosporangiales</taxon>
        <taxon>Nocardiopsidaceae</taxon>
        <taxon>Nocardiopsis</taxon>
    </lineage>
</organism>
<proteinExistence type="predicted"/>
<keyword evidence="2" id="KW-1185">Reference proteome</keyword>
<accession>A0A841IQ83</accession>
<evidence type="ECO:0000313" key="1">
    <source>
        <dbReference type="EMBL" id="MBB6118815.1"/>
    </source>
</evidence>
<comment type="caution">
    <text evidence="1">The sequence shown here is derived from an EMBL/GenBank/DDBJ whole genome shotgun (WGS) entry which is preliminary data.</text>
</comment>
<dbReference type="RefSeq" id="WP_184288030.1">
    <property type="nucleotide sequence ID" value="NZ_JACHJO010000002.1"/>
</dbReference>
<sequence>MELVRTGSRGRITLGEKIATSEYYEVEKAENGTITLHPVRVVRTAEPTPDDIRRRSEDVDAGRNIMSATLDDIDRAVEDGG</sequence>
<evidence type="ECO:0000313" key="2">
    <source>
        <dbReference type="Proteomes" id="UP000536604"/>
    </source>
</evidence>
<reference evidence="1 2" key="1">
    <citation type="submission" date="2020-08" db="EMBL/GenBank/DDBJ databases">
        <title>Genomic Encyclopedia of Type Strains, Phase III (KMG-III): the genomes of soil and plant-associated and newly described type strains.</title>
        <authorList>
            <person name="Whitman W."/>
        </authorList>
    </citation>
    <scope>NUCLEOTIDE SEQUENCE [LARGE SCALE GENOMIC DNA]</scope>
    <source>
        <strain evidence="1 2">CECT 8712</strain>
    </source>
</reference>
<protein>
    <submittedName>
        <fullName evidence="1">Uncharacterized protein</fullName>
    </submittedName>
</protein>
<dbReference type="EMBL" id="JACHJO010000002">
    <property type="protein sequence ID" value="MBB6118815.1"/>
    <property type="molecule type" value="Genomic_DNA"/>
</dbReference>
<gene>
    <name evidence="1" type="ORF">FHS13_000747</name>
</gene>
<dbReference type="Proteomes" id="UP000536604">
    <property type="component" value="Unassembled WGS sequence"/>
</dbReference>
<name>A0A841IQ83_9ACTN</name>
<dbReference type="AlphaFoldDB" id="A0A841IQ83"/>